<dbReference type="GeneID" id="28740272"/>
<organism evidence="11 12">
    <name type="scientific">Cyphellophora attinorum</name>
    <dbReference type="NCBI Taxonomy" id="1664694"/>
    <lineage>
        <taxon>Eukaryota</taxon>
        <taxon>Fungi</taxon>
        <taxon>Dikarya</taxon>
        <taxon>Ascomycota</taxon>
        <taxon>Pezizomycotina</taxon>
        <taxon>Eurotiomycetes</taxon>
        <taxon>Chaetothyriomycetidae</taxon>
        <taxon>Chaetothyriales</taxon>
        <taxon>Cyphellophoraceae</taxon>
        <taxon>Cyphellophora</taxon>
    </lineage>
</organism>
<evidence type="ECO:0000256" key="2">
    <source>
        <dbReference type="ARBA" id="ARBA00022559"/>
    </source>
</evidence>
<keyword evidence="6" id="KW-0676">Redox-active center</keyword>
<dbReference type="PANTHER" id="PTHR42801:SF7">
    <property type="entry name" value="SLL1159 PROTEIN"/>
    <property type="match status" value="1"/>
</dbReference>
<dbReference type="InterPro" id="IPR013766">
    <property type="entry name" value="Thioredoxin_domain"/>
</dbReference>
<dbReference type="Proteomes" id="UP000038010">
    <property type="component" value="Unassembled WGS sequence"/>
</dbReference>
<proteinExistence type="inferred from homology"/>
<evidence type="ECO:0000259" key="10">
    <source>
        <dbReference type="PROSITE" id="PS51352"/>
    </source>
</evidence>
<keyword evidence="12" id="KW-1185">Reference proteome</keyword>
<comment type="caution">
    <text evidence="11">The sequence shown here is derived from an EMBL/GenBank/DDBJ whole genome shotgun (WGS) entry which is preliminary data.</text>
</comment>
<evidence type="ECO:0000256" key="4">
    <source>
        <dbReference type="ARBA" id="ARBA00023002"/>
    </source>
</evidence>
<dbReference type="GO" id="GO:0008379">
    <property type="term" value="F:thioredoxin peroxidase activity"/>
    <property type="evidence" value="ECO:0007669"/>
    <property type="project" value="TreeGrafter"/>
</dbReference>
<evidence type="ECO:0000256" key="3">
    <source>
        <dbReference type="ARBA" id="ARBA00022862"/>
    </source>
</evidence>
<evidence type="ECO:0000256" key="9">
    <source>
        <dbReference type="ARBA" id="ARBA00049091"/>
    </source>
</evidence>
<evidence type="ECO:0000313" key="12">
    <source>
        <dbReference type="Proteomes" id="UP000038010"/>
    </source>
</evidence>
<evidence type="ECO:0000256" key="8">
    <source>
        <dbReference type="ARBA" id="ARBA00038489"/>
    </source>
</evidence>
<evidence type="ECO:0000256" key="7">
    <source>
        <dbReference type="ARBA" id="ARBA00032824"/>
    </source>
</evidence>
<accession>A0A0N1H5Z5</accession>
<dbReference type="OrthoDB" id="338622at2759"/>
<comment type="catalytic activity">
    <reaction evidence="9">
        <text>a hydroperoxide + [thioredoxin]-dithiol = an alcohol + [thioredoxin]-disulfide + H2O</text>
        <dbReference type="Rhea" id="RHEA:62620"/>
        <dbReference type="Rhea" id="RHEA-COMP:10698"/>
        <dbReference type="Rhea" id="RHEA-COMP:10700"/>
        <dbReference type="ChEBI" id="CHEBI:15377"/>
        <dbReference type="ChEBI" id="CHEBI:29950"/>
        <dbReference type="ChEBI" id="CHEBI:30879"/>
        <dbReference type="ChEBI" id="CHEBI:35924"/>
        <dbReference type="ChEBI" id="CHEBI:50058"/>
        <dbReference type="EC" id="1.11.1.24"/>
    </reaction>
</comment>
<name>A0A0N1H5Z5_9EURO</name>
<dbReference type="EMBL" id="LFJN01000010">
    <property type="protein sequence ID" value="KPI41326.1"/>
    <property type="molecule type" value="Genomic_DNA"/>
</dbReference>
<dbReference type="RefSeq" id="XP_018001289.1">
    <property type="nucleotide sequence ID" value="XM_018148392.1"/>
</dbReference>
<dbReference type="InterPro" id="IPR036249">
    <property type="entry name" value="Thioredoxin-like_sf"/>
</dbReference>
<gene>
    <name evidence="11" type="ORF">AB675_7983</name>
</gene>
<protein>
    <recommendedName>
        <fullName evidence="1">thioredoxin-dependent peroxiredoxin</fullName>
        <ecNumber evidence="1">1.11.1.24</ecNumber>
    </recommendedName>
    <alternativeName>
        <fullName evidence="7">Thioredoxin peroxidase</fullName>
    </alternativeName>
</protein>
<keyword evidence="2" id="KW-0575">Peroxidase</keyword>
<evidence type="ECO:0000256" key="5">
    <source>
        <dbReference type="ARBA" id="ARBA00023157"/>
    </source>
</evidence>
<dbReference type="GO" id="GO:0034599">
    <property type="term" value="P:cellular response to oxidative stress"/>
    <property type="evidence" value="ECO:0007669"/>
    <property type="project" value="TreeGrafter"/>
</dbReference>
<sequence>MTDAALLNPQLTAVYNELHTYGPQDISKPILKATSDIKATFDPKQAIRPGQSLPSFSLRNATNKLITSDSLLARGPILIIFYRGAWCPFCNLFVRAYQSHLPQFKAHGVQLVAITAEVPDKALVTAQKNELQFPVLSDTGLTLARKLGIVWKQPESMQVVWDYLKVDWEESYGQKEQELPIPSTILVGRDGVVREMFVEANYHQRMEPGEALGWLEKHKGNL</sequence>
<keyword evidence="5" id="KW-1015">Disulfide bond</keyword>
<dbReference type="STRING" id="1664694.A0A0N1H5Z5"/>
<reference evidence="11 12" key="1">
    <citation type="submission" date="2015-06" db="EMBL/GenBank/DDBJ databases">
        <title>Draft genome of the ant-associated black yeast Phialophora attae CBS 131958.</title>
        <authorList>
            <person name="Moreno L.F."/>
            <person name="Stielow B.J."/>
            <person name="de Hoog S."/>
            <person name="Vicente V.A."/>
            <person name="Weiss V.A."/>
            <person name="de Vries M."/>
            <person name="Cruz L.M."/>
            <person name="Souza E.M."/>
        </authorList>
    </citation>
    <scope>NUCLEOTIDE SEQUENCE [LARGE SCALE GENOMIC DNA]</scope>
    <source>
        <strain evidence="11 12">CBS 131958</strain>
    </source>
</reference>
<dbReference type="Pfam" id="PF00578">
    <property type="entry name" value="AhpC-TSA"/>
    <property type="match status" value="1"/>
</dbReference>
<evidence type="ECO:0000256" key="6">
    <source>
        <dbReference type="ARBA" id="ARBA00023284"/>
    </source>
</evidence>
<evidence type="ECO:0000313" key="11">
    <source>
        <dbReference type="EMBL" id="KPI41326.1"/>
    </source>
</evidence>
<dbReference type="AlphaFoldDB" id="A0A0N1H5Z5"/>
<dbReference type="CDD" id="cd02970">
    <property type="entry name" value="PRX_like2"/>
    <property type="match status" value="1"/>
</dbReference>
<feature type="domain" description="Thioredoxin" evidence="10">
    <location>
        <begin position="47"/>
        <end position="220"/>
    </location>
</feature>
<dbReference type="EC" id="1.11.1.24" evidence="1"/>
<keyword evidence="3" id="KW-0049">Antioxidant</keyword>
<dbReference type="VEuPathDB" id="FungiDB:AB675_7983"/>
<dbReference type="GO" id="GO:0005737">
    <property type="term" value="C:cytoplasm"/>
    <property type="evidence" value="ECO:0007669"/>
    <property type="project" value="TreeGrafter"/>
</dbReference>
<keyword evidence="4" id="KW-0560">Oxidoreductase</keyword>
<dbReference type="PROSITE" id="PS51352">
    <property type="entry name" value="THIOREDOXIN_2"/>
    <property type="match status" value="1"/>
</dbReference>
<dbReference type="Gene3D" id="3.40.30.10">
    <property type="entry name" value="Glutaredoxin"/>
    <property type="match status" value="1"/>
</dbReference>
<dbReference type="PANTHER" id="PTHR42801">
    <property type="entry name" value="THIOREDOXIN-DEPENDENT PEROXIDE REDUCTASE"/>
    <property type="match status" value="1"/>
</dbReference>
<comment type="similarity">
    <text evidence="8">Belongs to the peroxiredoxin family. BCP/PrxQ subfamily.</text>
</comment>
<dbReference type="GO" id="GO:0045454">
    <property type="term" value="P:cell redox homeostasis"/>
    <property type="evidence" value="ECO:0007669"/>
    <property type="project" value="TreeGrafter"/>
</dbReference>
<dbReference type="InterPro" id="IPR050924">
    <property type="entry name" value="Peroxiredoxin_BCP/PrxQ"/>
</dbReference>
<evidence type="ECO:0000256" key="1">
    <source>
        <dbReference type="ARBA" id="ARBA00013017"/>
    </source>
</evidence>
<dbReference type="SUPFAM" id="SSF52833">
    <property type="entry name" value="Thioredoxin-like"/>
    <property type="match status" value="1"/>
</dbReference>
<dbReference type="InterPro" id="IPR000866">
    <property type="entry name" value="AhpC/TSA"/>
</dbReference>